<evidence type="ECO:0000313" key="2">
    <source>
        <dbReference type="EMBL" id="KAL3892190.1"/>
    </source>
</evidence>
<evidence type="ECO:0000256" key="1">
    <source>
        <dbReference type="SAM" id="MobiDB-lite"/>
    </source>
</evidence>
<dbReference type="EMBL" id="JBJQND010000001">
    <property type="protein sequence ID" value="KAL3892190.1"/>
    <property type="molecule type" value="Genomic_DNA"/>
</dbReference>
<protein>
    <submittedName>
        <fullName evidence="2">Uncharacterized protein</fullName>
    </submittedName>
</protein>
<feature type="region of interest" description="Disordered" evidence="1">
    <location>
        <begin position="84"/>
        <end position="110"/>
    </location>
</feature>
<organism evidence="2 3">
    <name type="scientific">Sinanodonta woodiana</name>
    <name type="common">Chinese pond mussel</name>
    <name type="synonym">Anodonta woodiana</name>
    <dbReference type="NCBI Taxonomy" id="1069815"/>
    <lineage>
        <taxon>Eukaryota</taxon>
        <taxon>Metazoa</taxon>
        <taxon>Spiralia</taxon>
        <taxon>Lophotrochozoa</taxon>
        <taxon>Mollusca</taxon>
        <taxon>Bivalvia</taxon>
        <taxon>Autobranchia</taxon>
        <taxon>Heteroconchia</taxon>
        <taxon>Palaeoheterodonta</taxon>
        <taxon>Unionida</taxon>
        <taxon>Unionoidea</taxon>
        <taxon>Unionidae</taxon>
        <taxon>Unioninae</taxon>
        <taxon>Sinanodonta</taxon>
    </lineage>
</organism>
<comment type="caution">
    <text evidence="2">The sequence shown here is derived from an EMBL/GenBank/DDBJ whole genome shotgun (WGS) entry which is preliminary data.</text>
</comment>
<name>A0ABD3Y142_SINWO</name>
<sequence length="173" mass="19152">DDSDDDTESNEESEVGFVLNLDSESTFTEDKDVDTRELTVEDVSMPTGDAQIHDVETVKIQQGSASTEQAEDISSDEEISFQNEEVLQHAKPTPPVPVRRSGRERRPPAWFTSGQYETSMAAVGQTPVSVQQDIPEWRQKSDYISSLAQTSLFIGLEKEAAKAILDIISTTKN</sequence>
<gene>
    <name evidence="2" type="ORF">ACJMK2_004422</name>
</gene>
<feature type="non-terminal residue" evidence="2">
    <location>
        <position position="1"/>
    </location>
</feature>
<reference evidence="2 3" key="1">
    <citation type="submission" date="2024-11" db="EMBL/GenBank/DDBJ databases">
        <title>Chromosome-level genome assembly of the freshwater bivalve Anodonta woodiana.</title>
        <authorList>
            <person name="Chen X."/>
        </authorList>
    </citation>
    <scope>NUCLEOTIDE SEQUENCE [LARGE SCALE GENOMIC DNA]</scope>
    <source>
        <strain evidence="2">MN2024</strain>
        <tissue evidence="2">Gills</tissue>
    </source>
</reference>
<feature type="region of interest" description="Disordered" evidence="1">
    <location>
        <begin position="1"/>
        <end position="30"/>
    </location>
</feature>
<dbReference type="Proteomes" id="UP001634394">
    <property type="component" value="Unassembled WGS sequence"/>
</dbReference>
<evidence type="ECO:0000313" key="3">
    <source>
        <dbReference type="Proteomes" id="UP001634394"/>
    </source>
</evidence>
<dbReference type="AlphaFoldDB" id="A0ABD3Y142"/>
<proteinExistence type="predicted"/>
<keyword evidence="3" id="KW-1185">Reference proteome</keyword>
<accession>A0ABD3Y142</accession>
<feature type="compositionally biased region" description="Acidic residues" evidence="1">
    <location>
        <begin position="1"/>
        <end position="14"/>
    </location>
</feature>